<dbReference type="Pfam" id="PF10105">
    <property type="entry name" value="DUF2344"/>
    <property type="match status" value="1"/>
</dbReference>
<dbReference type="KEGG" id="erz:ER308_03180"/>
<dbReference type="NCBIfam" id="TIGR03936">
    <property type="entry name" value="sam_1_link_chp"/>
    <property type="match status" value="1"/>
</dbReference>
<evidence type="ECO:0000313" key="2">
    <source>
        <dbReference type="EMBL" id="QBI18657.1"/>
    </source>
</evidence>
<evidence type="ECO:0000259" key="1">
    <source>
        <dbReference type="Pfam" id="PF10105"/>
    </source>
</evidence>
<dbReference type="EMBL" id="CP036402">
    <property type="protein sequence ID" value="QBI18657.1"/>
    <property type="molecule type" value="Genomic_DNA"/>
</dbReference>
<reference evidence="2 3" key="1">
    <citation type="submission" date="2019-01" db="EMBL/GenBank/DDBJ databases">
        <title>Egibacter rhizosphaerae EGI 80759T.</title>
        <authorList>
            <person name="Chen D.-D."/>
            <person name="Tian Y."/>
            <person name="Jiao J.-Y."/>
            <person name="Zhang X.-T."/>
            <person name="Zhang Y.-G."/>
            <person name="Zhang Y."/>
            <person name="Xiao M."/>
            <person name="Shu W.-S."/>
            <person name="Li W.-J."/>
        </authorList>
    </citation>
    <scope>NUCLEOTIDE SEQUENCE [LARGE SCALE GENOMIC DNA]</scope>
    <source>
        <strain evidence="2 3">EGI 80759</strain>
    </source>
</reference>
<name>A0A411YBX6_9ACTN</name>
<dbReference type="AlphaFoldDB" id="A0A411YBX6"/>
<sequence>MSVRVRVRYAKTGKVRFVSAIDLGRIWERALRKARLPVAYSEGFSPHPQVRFPDALPLGYGSIAEYAELEFADSFPIEPALKELNAAFPEGIEVRAGVEVVEGAPRLSKWLRASAWDLAYPGDGAAALEEAVARILDAERVLVPRDKKGEVTEVDLRPALNNLVARSLALSETVLPPDPDIGDAHGVVEAGGATLAEPTEDLSAASQEDATSARVRALVHHVEPPMRPSEVHAALAAHCPHPWRDALEPGRVTRVAQGEFVDEGLREAIGGTIVPPRPEAVHRE</sequence>
<evidence type="ECO:0000313" key="3">
    <source>
        <dbReference type="Proteomes" id="UP000291469"/>
    </source>
</evidence>
<keyword evidence="3" id="KW-1185">Reference proteome</keyword>
<feature type="domain" description="DUF2344" evidence="1">
    <location>
        <begin position="4"/>
        <end position="167"/>
    </location>
</feature>
<protein>
    <submittedName>
        <fullName evidence="2">DUF2344 domain-containing protein</fullName>
    </submittedName>
</protein>
<dbReference type="InterPro" id="IPR018768">
    <property type="entry name" value="DUF2344"/>
</dbReference>
<proteinExistence type="predicted"/>
<accession>A0A411YBX6</accession>
<gene>
    <name evidence="2" type="ORF">ER308_03180</name>
</gene>
<dbReference type="OrthoDB" id="9780488at2"/>
<dbReference type="Proteomes" id="UP000291469">
    <property type="component" value="Chromosome"/>
</dbReference>
<organism evidence="2 3">
    <name type="scientific">Egibacter rhizosphaerae</name>
    <dbReference type="NCBI Taxonomy" id="1670831"/>
    <lineage>
        <taxon>Bacteria</taxon>
        <taxon>Bacillati</taxon>
        <taxon>Actinomycetota</taxon>
        <taxon>Nitriliruptoria</taxon>
        <taxon>Egibacterales</taxon>
        <taxon>Egibacteraceae</taxon>
        <taxon>Egibacter</taxon>
    </lineage>
</organism>